<evidence type="ECO:0000256" key="9">
    <source>
        <dbReference type="HAMAP-Rule" id="MF_00161"/>
    </source>
</evidence>
<dbReference type="NCBIfam" id="TIGR00077">
    <property type="entry name" value="lspA"/>
    <property type="match status" value="1"/>
</dbReference>
<dbReference type="GO" id="GO:0006508">
    <property type="term" value="P:proteolysis"/>
    <property type="evidence" value="ECO:0007669"/>
    <property type="project" value="UniProtKB-KW"/>
</dbReference>
<evidence type="ECO:0000256" key="6">
    <source>
        <dbReference type="ARBA" id="ARBA00022801"/>
    </source>
</evidence>
<evidence type="ECO:0000313" key="14">
    <source>
        <dbReference type="Proteomes" id="UP000285530"/>
    </source>
</evidence>
<feature type="region of interest" description="Disordered" evidence="12">
    <location>
        <begin position="155"/>
        <end position="212"/>
    </location>
</feature>
<dbReference type="HAMAP" id="MF_00161">
    <property type="entry name" value="LspA"/>
    <property type="match status" value="1"/>
</dbReference>
<keyword evidence="14" id="KW-1185">Reference proteome</keyword>
<dbReference type="PANTHER" id="PTHR33695:SF1">
    <property type="entry name" value="LIPOPROTEIN SIGNAL PEPTIDASE"/>
    <property type="match status" value="1"/>
</dbReference>
<comment type="caution">
    <text evidence="13">The sequence shown here is derived from an EMBL/GenBank/DDBJ whole genome shotgun (WGS) entry which is preliminary data.</text>
</comment>
<dbReference type="Pfam" id="PF01252">
    <property type="entry name" value="Peptidase_A8"/>
    <property type="match status" value="1"/>
</dbReference>
<keyword evidence="7 9" id="KW-1133">Transmembrane helix</keyword>
<keyword evidence="8 9" id="KW-0472">Membrane</keyword>
<dbReference type="GO" id="GO:0005886">
    <property type="term" value="C:plasma membrane"/>
    <property type="evidence" value="ECO:0007669"/>
    <property type="project" value="UniProtKB-SubCell"/>
</dbReference>
<comment type="similarity">
    <text evidence="1 9 11">Belongs to the peptidase A8 family.</text>
</comment>
<keyword evidence="6 9" id="KW-0378">Hydrolase</keyword>
<reference evidence="13 14" key="1">
    <citation type="submission" date="2018-09" db="EMBL/GenBank/DDBJ databases">
        <title>Paracoccus onubensis nov. sp. a moderate halophilic bacterium isolated from Gruta de las Maravillas (Aracena, Spain).</title>
        <authorList>
            <person name="Jurado V."/>
            <person name="Gutierrez-Patricio S."/>
            <person name="Gonzalez-Pimentel J.L."/>
            <person name="Laiz L."/>
            <person name="Saiz-Jimenez C."/>
        </authorList>
    </citation>
    <scope>NUCLEOTIDE SEQUENCE [LARGE SCALE GENOMIC DNA]</scope>
    <source>
        <strain evidence="13 14">DSM 19484</strain>
    </source>
</reference>
<keyword evidence="4 9" id="KW-0812">Transmembrane</keyword>
<feature type="transmembrane region" description="Helical" evidence="9">
    <location>
        <begin position="62"/>
        <end position="83"/>
    </location>
</feature>
<evidence type="ECO:0000256" key="10">
    <source>
        <dbReference type="RuleBase" id="RU000594"/>
    </source>
</evidence>
<evidence type="ECO:0000256" key="4">
    <source>
        <dbReference type="ARBA" id="ARBA00022692"/>
    </source>
</evidence>
<dbReference type="EMBL" id="QZEV01000038">
    <property type="protein sequence ID" value="RJL04818.1"/>
    <property type="molecule type" value="Genomic_DNA"/>
</dbReference>
<name>A0A418ZWE3_9RHOB</name>
<evidence type="ECO:0000256" key="8">
    <source>
        <dbReference type="ARBA" id="ARBA00023136"/>
    </source>
</evidence>
<feature type="compositionally biased region" description="Low complexity" evidence="12">
    <location>
        <begin position="168"/>
        <end position="182"/>
    </location>
</feature>
<comment type="catalytic activity">
    <reaction evidence="9 10">
        <text>Release of signal peptides from bacterial membrane prolipoproteins. Hydrolyzes -Xaa-Yaa-Zaa-|-(S,diacylglyceryl)Cys-, in which Xaa is hydrophobic (preferably Leu), and Yaa (Ala or Ser) and Zaa (Gly or Ala) have small, neutral side chains.</text>
        <dbReference type="EC" id="3.4.23.36"/>
    </reaction>
</comment>
<gene>
    <name evidence="9" type="primary">lspA</name>
    <name evidence="13" type="ORF">D3P06_09095</name>
</gene>
<dbReference type="EC" id="3.4.23.36" evidence="9"/>
<dbReference type="PRINTS" id="PR00781">
    <property type="entry name" value="LIPOSIGPTASE"/>
</dbReference>
<feature type="compositionally biased region" description="Basic and acidic residues" evidence="12">
    <location>
        <begin position="203"/>
        <end position="212"/>
    </location>
</feature>
<evidence type="ECO:0000256" key="11">
    <source>
        <dbReference type="RuleBase" id="RU004181"/>
    </source>
</evidence>
<evidence type="ECO:0000256" key="7">
    <source>
        <dbReference type="ARBA" id="ARBA00022989"/>
    </source>
</evidence>
<evidence type="ECO:0000256" key="1">
    <source>
        <dbReference type="ARBA" id="ARBA00006139"/>
    </source>
</evidence>
<dbReference type="UniPathway" id="UPA00665"/>
<evidence type="ECO:0000256" key="2">
    <source>
        <dbReference type="ARBA" id="ARBA00022475"/>
    </source>
</evidence>
<keyword evidence="2 9" id="KW-1003">Cell membrane</keyword>
<comment type="pathway">
    <text evidence="9">Protein modification; lipoprotein biosynthesis (signal peptide cleavage).</text>
</comment>
<comment type="caution">
    <text evidence="9">Lacks conserved residue(s) required for the propagation of feature annotation.</text>
</comment>
<feature type="transmembrane region" description="Helical" evidence="9">
    <location>
        <begin position="90"/>
        <end position="112"/>
    </location>
</feature>
<feature type="active site" evidence="9">
    <location>
        <position position="136"/>
    </location>
</feature>
<evidence type="ECO:0000313" key="13">
    <source>
        <dbReference type="EMBL" id="RJL04818.1"/>
    </source>
</evidence>
<comment type="function">
    <text evidence="9 10">This protein specifically catalyzes the removal of signal peptides from prolipoproteins.</text>
</comment>
<organism evidence="13 14">
    <name type="scientific">Paracoccus aestuarii</name>
    <dbReference type="NCBI Taxonomy" id="453842"/>
    <lineage>
        <taxon>Bacteria</taxon>
        <taxon>Pseudomonadati</taxon>
        <taxon>Pseudomonadota</taxon>
        <taxon>Alphaproteobacteria</taxon>
        <taxon>Rhodobacterales</taxon>
        <taxon>Paracoccaceae</taxon>
        <taxon>Paracoccus</taxon>
    </lineage>
</organism>
<sequence length="212" mass="23089">MRLVAWVAAAIFALDQALKYLVVHVLQLDRVREIDVFPPWLNLRMAWNQGVNFGLMASDQDFMRWVLIGIAFVICIWVWIWVWRAALGRLARISAGMLIGGALGNVVDRFLYGAVADFLNMSLPNWQNPYSFNVADIAIFAGAIGLVLLPQPAKPAAKPAPRSRKPAMKPTAKPAGGRAPKAPVQPDLFGDAPDGGAVPPARQGRDGDGNPR</sequence>
<feature type="transmembrane region" description="Helical" evidence="9">
    <location>
        <begin position="132"/>
        <end position="149"/>
    </location>
</feature>
<proteinExistence type="inferred from homology"/>
<evidence type="ECO:0000256" key="5">
    <source>
        <dbReference type="ARBA" id="ARBA00022750"/>
    </source>
</evidence>
<dbReference type="InterPro" id="IPR001872">
    <property type="entry name" value="Peptidase_A8"/>
</dbReference>
<dbReference type="OrthoDB" id="9810259at2"/>
<protein>
    <recommendedName>
        <fullName evidence="9">Lipoprotein signal peptidase</fullName>
        <ecNumber evidence="9">3.4.23.36</ecNumber>
    </recommendedName>
    <alternativeName>
        <fullName evidence="9">Prolipoprotein signal peptidase</fullName>
    </alternativeName>
    <alternativeName>
        <fullName evidence="9">Signal peptidase II</fullName>
        <shortName evidence="9">SPase II</shortName>
    </alternativeName>
</protein>
<keyword evidence="3 9" id="KW-0645">Protease</keyword>
<keyword evidence="5 9" id="KW-0064">Aspartyl protease</keyword>
<dbReference type="Proteomes" id="UP000285530">
    <property type="component" value="Unassembled WGS sequence"/>
</dbReference>
<evidence type="ECO:0000256" key="3">
    <source>
        <dbReference type="ARBA" id="ARBA00022670"/>
    </source>
</evidence>
<dbReference type="GO" id="GO:0004190">
    <property type="term" value="F:aspartic-type endopeptidase activity"/>
    <property type="evidence" value="ECO:0007669"/>
    <property type="project" value="UniProtKB-UniRule"/>
</dbReference>
<dbReference type="AlphaFoldDB" id="A0A418ZWE3"/>
<feature type="active site" evidence="9">
    <location>
        <position position="117"/>
    </location>
</feature>
<accession>A0A418ZWE3</accession>
<dbReference type="PANTHER" id="PTHR33695">
    <property type="entry name" value="LIPOPROTEIN SIGNAL PEPTIDASE"/>
    <property type="match status" value="1"/>
</dbReference>
<dbReference type="PROSITE" id="PS00855">
    <property type="entry name" value="SPASE_II"/>
    <property type="match status" value="1"/>
</dbReference>
<evidence type="ECO:0000256" key="12">
    <source>
        <dbReference type="SAM" id="MobiDB-lite"/>
    </source>
</evidence>
<comment type="subcellular location">
    <subcellularLocation>
        <location evidence="9">Cell membrane</location>
        <topology evidence="9">Multi-pass membrane protein</topology>
    </subcellularLocation>
</comment>